<evidence type="ECO:0000256" key="8">
    <source>
        <dbReference type="ARBA" id="ARBA00022801"/>
    </source>
</evidence>
<evidence type="ECO:0000313" key="13">
    <source>
        <dbReference type="EMBL" id="OXU30947.1"/>
    </source>
</evidence>
<organism evidence="13 14">
    <name type="scientific">Trichomalopsis sarcophagae</name>
    <dbReference type="NCBI Taxonomy" id="543379"/>
    <lineage>
        <taxon>Eukaryota</taxon>
        <taxon>Metazoa</taxon>
        <taxon>Ecdysozoa</taxon>
        <taxon>Arthropoda</taxon>
        <taxon>Hexapoda</taxon>
        <taxon>Insecta</taxon>
        <taxon>Pterygota</taxon>
        <taxon>Neoptera</taxon>
        <taxon>Endopterygota</taxon>
        <taxon>Hymenoptera</taxon>
        <taxon>Apocrita</taxon>
        <taxon>Proctotrupomorpha</taxon>
        <taxon>Chalcidoidea</taxon>
        <taxon>Pteromalidae</taxon>
        <taxon>Pteromalinae</taxon>
        <taxon>Trichomalopsis</taxon>
    </lineage>
</organism>
<keyword evidence="8" id="KW-0378">Hydrolase</keyword>
<evidence type="ECO:0000256" key="9">
    <source>
        <dbReference type="ARBA" id="ARBA00022842"/>
    </source>
</evidence>
<evidence type="ECO:0000256" key="12">
    <source>
        <dbReference type="PIRSR" id="PIRSR604469-1"/>
    </source>
</evidence>
<dbReference type="Pfam" id="PF00702">
    <property type="entry name" value="Hydrolase"/>
    <property type="match status" value="1"/>
</dbReference>
<gene>
    <name evidence="13" type="ORF">TSAR_002785</name>
</gene>
<dbReference type="PROSITE" id="PS51257">
    <property type="entry name" value="PROKAR_LIPOPROTEIN"/>
    <property type="match status" value="1"/>
</dbReference>
<evidence type="ECO:0000256" key="1">
    <source>
        <dbReference type="ARBA" id="ARBA00001946"/>
    </source>
</evidence>
<dbReference type="EC" id="3.1.3.3" evidence="4"/>
<dbReference type="PANTHER" id="PTHR43344:SF2">
    <property type="entry name" value="PHOSPHOSERINE PHOSPHATASE"/>
    <property type="match status" value="1"/>
</dbReference>
<dbReference type="InterPro" id="IPR023214">
    <property type="entry name" value="HAD_sf"/>
</dbReference>
<dbReference type="UniPathway" id="UPA00135">
    <property type="reaction ID" value="UER00198"/>
</dbReference>
<dbReference type="EMBL" id="NNAY01000103">
    <property type="protein sequence ID" value="OXU30947.1"/>
    <property type="molecule type" value="Genomic_DNA"/>
</dbReference>
<keyword evidence="10" id="KW-0718">Serine biosynthesis</keyword>
<keyword evidence="9" id="KW-0460">Magnesium</keyword>
<reference evidence="13 14" key="1">
    <citation type="journal article" date="2017" name="Curr. Biol.">
        <title>The Evolution of Venom by Co-option of Single-Copy Genes.</title>
        <authorList>
            <person name="Martinson E.O."/>
            <person name="Mrinalini"/>
            <person name="Kelkar Y.D."/>
            <person name="Chang C.H."/>
            <person name="Werren J.H."/>
        </authorList>
    </citation>
    <scope>NUCLEOTIDE SEQUENCE [LARGE SCALE GENOMIC DNA]</scope>
    <source>
        <strain evidence="13 14">Alberta</strain>
        <tissue evidence="13">Whole body</tissue>
    </source>
</reference>
<dbReference type="PANTHER" id="PTHR43344">
    <property type="entry name" value="PHOSPHOSERINE PHOSPHATASE"/>
    <property type="match status" value="1"/>
</dbReference>
<dbReference type="GO" id="GO:0006564">
    <property type="term" value="P:L-serine biosynthetic process"/>
    <property type="evidence" value="ECO:0007669"/>
    <property type="project" value="UniProtKB-KW"/>
</dbReference>
<dbReference type="CDD" id="cd04309">
    <property type="entry name" value="HAD_PSP_eu"/>
    <property type="match status" value="1"/>
</dbReference>
<comment type="similarity">
    <text evidence="3">Belongs to the HAD-like hydrolase superfamily. SerB family.</text>
</comment>
<evidence type="ECO:0000256" key="2">
    <source>
        <dbReference type="ARBA" id="ARBA00005135"/>
    </source>
</evidence>
<proteinExistence type="inferred from homology"/>
<dbReference type="Proteomes" id="UP000215335">
    <property type="component" value="Unassembled WGS sequence"/>
</dbReference>
<dbReference type="SUPFAM" id="SSF56784">
    <property type="entry name" value="HAD-like"/>
    <property type="match status" value="1"/>
</dbReference>
<dbReference type="Gene3D" id="1.10.150.210">
    <property type="entry name" value="Phosphoserine phosphatase, domain 2"/>
    <property type="match status" value="1"/>
</dbReference>
<evidence type="ECO:0000256" key="3">
    <source>
        <dbReference type="ARBA" id="ARBA00009184"/>
    </source>
</evidence>
<dbReference type="InterPro" id="IPR036412">
    <property type="entry name" value="HAD-like_sf"/>
</dbReference>
<dbReference type="AlphaFoldDB" id="A0A232FKS5"/>
<keyword evidence="7" id="KW-0479">Metal-binding</keyword>
<dbReference type="STRING" id="543379.A0A232FKS5"/>
<comment type="cofactor">
    <cofactor evidence="1">
        <name>Mg(2+)</name>
        <dbReference type="ChEBI" id="CHEBI:18420"/>
    </cofactor>
</comment>
<feature type="active site" description="Nucleophile" evidence="12">
    <location>
        <position position="89"/>
    </location>
</feature>
<evidence type="ECO:0000313" key="14">
    <source>
        <dbReference type="Proteomes" id="UP000215335"/>
    </source>
</evidence>
<keyword evidence="14" id="KW-1185">Reference proteome</keyword>
<evidence type="ECO:0000256" key="7">
    <source>
        <dbReference type="ARBA" id="ARBA00022723"/>
    </source>
</evidence>
<dbReference type="Gene3D" id="3.40.50.1000">
    <property type="entry name" value="HAD superfamily/HAD-like"/>
    <property type="match status" value="1"/>
</dbReference>
<dbReference type="GO" id="GO:0000287">
    <property type="term" value="F:magnesium ion binding"/>
    <property type="evidence" value="ECO:0007669"/>
    <property type="project" value="TreeGrafter"/>
</dbReference>
<sequence length="307" mass="33990">MTKSPSVLLASSSQASATSCGKSLSSRRFILSFAILPIVATISQTSLPIVRRLLNDLRFSISRNHNNYRMANLDEVKMVWGLADAVCFDVDSTVIQEEGIDELAKFCGKGEQVANLTKQAMQGNMTFQQSLTVRLNIIQPSLSQIKEFLKTHPPKLTPGIKSLVQTLQDQKKQVYLVSGGFHCLIAPVASQLNIPQENIRANRLKFYFTGEYAGFDENEPTSQTGGKAEVIRRLKEEKGFKTVVHIGDGATDLEACPPASAFIVSSIEETNDEPKRFYRYGGNVVRESVKAHAPWFITDFKDLEAAL</sequence>
<evidence type="ECO:0000256" key="11">
    <source>
        <dbReference type="ARBA" id="ARBA00031693"/>
    </source>
</evidence>
<dbReference type="InterPro" id="IPR004469">
    <property type="entry name" value="PSP"/>
</dbReference>
<dbReference type="InterPro" id="IPR050582">
    <property type="entry name" value="HAD-like_SerB"/>
</dbReference>
<evidence type="ECO:0000256" key="6">
    <source>
        <dbReference type="ARBA" id="ARBA00022605"/>
    </source>
</evidence>
<keyword evidence="6" id="KW-0028">Amino-acid biosynthesis</keyword>
<dbReference type="FunFam" id="3.40.50.1000:FF:000077">
    <property type="entry name" value="Phosphoserine phosphatase, chloroplastic"/>
    <property type="match status" value="1"/>
</dbReference>
<dbReference type="NCBIfam" id="TIGR01488">
    <property type="entry name" value="HAD-SF-IB"/>
    <property type="match status" value="1"/>
</dbReference>
<comment type="pathway">
    <text evidence="2">Amino-acid biosynthesis; L-serine biosynthesis; L-serine from 3-phospho-D-glycerate: step 3/3.</text>
</comment>
<dbReference type="GO" id="GO:0005737">
    <property type="term" value="C:cytoplasm"/>
    <property type="evidence" value="ECO:0007669"/>
    <property type="project" value="TreeGrafter"/>
</dbReference>
<evidence type="ECO:0000256" key="4">
    <source>
        <dbReference type="ARBA" id="ARBA00012640"/>
    </source>
</evidence>
<dbReference type="GO" id="GO:0036424">
    <property type="term" value="F:L-phosphoserine phosphatase activity"/>
    <property type="evidence" value="ECO:0007669"/>
    <property type="project" value="InterPro"/>
</dbReference>
<name>A0A232FKS5_9HYME</name>
<accession>A0A232FKS5</accession>
<feature type="active site" description="Proton donor" evidence="12">
    <location>
        <position position="91"/>
    </location>
</feature>
<dbReference type="NCBIfam" id="TIGR00338">
    <property type="entry name" value="serB"/>
    <property type="match status" value="1"/>
</dbReference>
<evidence type="ECO:0000256" key="5">
    <source>
        <dbReference type="ARBA" id="ARBA00015196"/>
    </source>
</evidence>
<comment type="caution">
    <text evidence="13">The sequence shown here is derived from an EMBL/GenBank/DDBJ whole genome shotgun (WGS) entry which is preliminary data.</text>
</comment>
<evidence type="ECO:0000256" key="10">
    <source>
        <dbReference type="ARBA" id="ARBA00023299"/>
    </source>
</evidence>
<protein>
    <recommendedName>
        <fullName evidence="5">Phosphoserine phosphatase</fullName>
        <ecNumber evidence="4">3.1.3.3</ecNumber>
    </recommendedName>
    <alternativeName>
        <fullName evidence="11">O-phosphoserine phosphohydrolase</fullName>
    </alternativeName>
</protein>
<dbReference type="OrthoDB" id="27226at2759"/>